<evidence type="ECO:0000313" key="1">
    <source>
        <dbReference type="EMBL" id="GAA4427347.1"/>
    </source>
</evidence>
<sequence length="86" mass="8503">MSGSYGVFSVAAGLDGAIGTLEEVRAELARSMPTSGWTGPGSQSYADAVSLLLGRTQTVNASMYSVLPALHTADAVASAQIAGGAG</sequence>
<reference evidence="2" key="1">
    <citation type="journal article" date="2019" name="Int. J. Syst. Evol. Microbiol.">
        <title>The Global Catalogue of Microorganisms (GCM) 10K type strain sequencing project: providing services to taxonomists for standard genome sequencing and annotation.</title>
        <authorList>
            <consortium name="The Broad Institute Genomics Platform"/>
            <consortium name="The Broad Institute Genome Sequencing Center for Infectious Disease"/>
            <person name="Wu L."/>
            <person name="Ma J."/>
        </authorList>
    </citation>
    <scope>NUCLEOTIDE SEQUENCE [LARGE SCALE GENOMIC DNA]</scope>
    <source>
        <strain evidence="2">JCM 17810</strain>
    </source>
</reference>
<keyword evidence="2" id="KW-1185">Reference proteome</keyword>
<organism evidence="1 2">
    <name type="scientific">Georgenia halophila</name>
    <dbReference type="NCBI Taxonomy" id="620889"/>
    <lineage>
        <taxon>Bacteria</taxon>
        <taxon>Bacillati</taxon>
        <taxon>Actinomycetota</taxon>
        <taxon>Actinomycetes</taxon>
        <taxon>Micrococcales</taxon>
        <taxon>Bogoriellaceae</taxon>
        <taxon>Georgenia</taxon>
    </lineage>
</organism>
<evidence type="ECO:0000313" key="2">
    <source>
        <dbReference type="Proteomes" id="UP001500622"/>
    </source>
</evidence>
<accession>A0ABP8LFA8</accession>
<dbReference type="Proteomes" id="UP001500622">
    <property type="component" value="Unassembled WGS sequence"/>
</dbReference>
<name>A0ABP8LFA8_9MICO</name>
<proteinExistence type="predicted"/>
<protein>
    <submittedName>
        <fullName evidence="1">Uncharacterized protein</fullName>
    </submittedName>
</protein>
<dbReference type="RefSeq" id="WP_345216805.1">
    <property type="nucleotide sequence ID" value="NZ_BAABGN010000011.1"/>
</dbReference>
<dbReference type="EMBL" id="BAABGN010000011">
    <property type="protein sequence ID" value="GAA4427347.1"/>
    <property type="molecule type" value="Genomic_DNA"/>
</dbReference>
<gene>
    <name evidence="1" type="ORF">GCM10023169_27260</name>
</gene>
<comment type="caution">
    <text evidence="1">The sequence shown here is derived from an EMBL/GenBank/DDBJ whole genome shotgun (WGS) entry which is preliminary data.</text>
</comment>